<reference evidence="3 4" key="1">
    <citation type="submission" date="2018-11" db="EMBL/GenBank/DDBJ databases">
        <authorList>
            <consortium name="Pathogen Informatics"/>
        </authorList>
    </citation>
    <scope>NUCLEOTIDE SEQUENCE [LARGE SCALE GENOMIC DNA]</scope>
</reference>
<feature type="signal peptide" evidence="1">
    <location>
        <begin position="1"/>
        <end position="28"/>
    </location>
</feature>
<feature type="domain" description="Rab-GAP TBC" evidence="2">
    <location>
        <begin position="1"/>
        <end position="115"/>
    </location>
</feature>
<gene>
    <name evidence="3" type="ORF">DILT_LOCUS6511</name>
</gene>
<dbReference type="InterPro" id="IPR035969">
    <property type="entry name" value="Rab-GAP_TBC_sf"/>
</dbReference>
<dbReference type="Pfam" id="PF00566">
    <property type="entry name" value="RabGAP-TBC"/>
    <property type="match status" value="1"/>
</dbReference>
<evidence type="ECO:0000256" key="1">
    <source>
        <dbReference type="SAM" id="SignalP"/>
    </source>
</evidence>
<dbReference type="EMBL" id="UYRU01049708">
    <property type="protein sequence ID" value="VDN10680.1"/>
    <property type="molecule type" value="Genomic_DNA"/>
</dbReference>
<dbReference type="PROSITE" id="PS50086">
    <property type="entry name" value="TBC_RABGAP"/>
    <property type="match status" value="1"/>
</dbReference>
<evidence type="ECO:0000259" key="2">
    <source>
        <dbReference type="PROSITE" id="PS50086"/>
    </source>
</evidence>
<dbReference type="Proteomes" id="UP000281553">
    <property type="component" value="Unassembled WGS sequence"/>
</dbReference>
<organism evidence="3 4">
    <name type="scientific">Dibothriocephalus latus</name>
    <name type="common">Fish tapeworm</name>
    <name type="synonym">Diphyllobothrium latum</name>
    <dbReference type="NCBI Taxonomy" id="60516"/>
    <lineage>
        <taxon>Eukaryota</taxon>
        <taxon>Metazoa</taxon>
        <taxon>Spiralia</taxon>
        <taxon>Lophotrochozoa</taxon>
        <taxon>Platyhelminthes</taxon>
        <taxon>Cestoda</taxon>
        <taxon>Eucestoda</taxon>
        <taxon>Diphyllobothriidea</taxon>
        <taxon>Diphyllobothriidae</taxon>
        <taxon>Dibothriocephalus</taxon>
    </lineage>
</organism>
<evidence type="ECO:0000313" key="3">
    <source>
        <dbReference type="EMBL" id="VDN10680.1"/>
    </source>
</evidence>
<dbReference type="GO" id="GO:0031267">
    <property type="term" value="F:small GTPase binding"/>
    <property type="evidence" value="ECO:0007669"/>
    <property type="project" value="TreeGrafter"/>
</dbReference>
<dbReference type="Gene3D" id="1.10.8.270">
    <property type="entry name" value="putative rabgap domain of human tbc1 domain family member 14 like domains"/>
    <property type="match status" value="1"/>
</dbReference>
<proteinExistence type="predicted"/>
<name>A0A3P7LB66_DIBLA</name>
<protein>
    <recommendedName>
        <fullName evidence="2">Rab-GAP TBC domain-containing protein</fullName>
    </recommendedName>
</protein>
<dbReference type="OrthoDB" id="159449at2759"/>
<evidence type="ECO:0000313" key="4">
    <source>
        <dbReference type="Proteomes" id="UP000281553"/>
    </source>
</evidence>
<dbReference type="AlphaFoldDB" id="A0A3P7LB66"/>
<dbReference type="PANTHER" id="PTHR47219:SF4">
    <property type="entry name" value="TBC1 DOMAIN FAMILY MEMBER 10A"/>
    <property type="match status" value="1"/>
</dbReference>
<dbReference type="SUPFAM" id="SSF47923">
    <property type="entry name" value="Ypt/Rab-GAP domain of gyp1p"/>
    <property type="match status" value="1"/>
</dbReference>
<dbReference type="GO" id="GO:0005096">
    <property type="term" value="F:GTPase activator activity"/>
    <property type="evidence" value="ECO:0007669"/>
    <property type="project" value="TreeGrafter"/>
</dbReference>
<dbReference type="InterPro" id="IPR000195">
    <property type="entry name" value="Rab-GAP-TBC_dom"/>
</dbReference>
<keyword evidence="4" id="KW-1185">Reference proteome</keyword>
<dbReference type="InterPro" id="IPR050302">
    <property type="entry name" value="Rab_GAP_TBC_domain"/>
</dbReference>
<dbReference type="PANTHER" id="PTHR47219">
    <property type="entry name" value="RAB GTPASE-ACTIVATING PROTEIN 1-LIKE"/>
    <property type="match status" value="1"/>
</dbReference>
<sequence length="115" mass="12773">MSHPGKGYCQGQAPLAAVLLMFMPEADAFGTFNKICDNYLEHYYDEGLACGLPFLRLAFQLVVCQQYEASVFDVVVVVVASLNLYLCAGLKRNDGPEASSALRVPQHDWFSHNRI</sequence>
<feature type="chain" id="PRO_5018330753" description="Rab-GAP TBC domain-containing protein" evidence="1">
    <location>
        <begin position="29"/>
        <end position="115"/>
    </location>
</feature>
<keyword evidence="1" id="KW-0732">Signal</keyword>
<accession>A0A3P7LB66</accession>